<evidence type="ECO:0000313" key="2">
    <source>
        <dbReference type="EMBL" id="KAJ9598989.1"/>
    </source>
</evidence>
<dbReference type="CDD" id="cd22087">
    <property type="entry name" value="F-box_FBXO7"/>
    <property type="match status" value="1"/>
</dbReference>
<dbReference type="Pfam" id="PF12937">
    <property type="entry name" value="F-box-like"/>
    <property type="match status" value="1"/>
</dbReference>
<dbReference type="EMBL" id="JASPKZ010000842">
    <property type="protein sequence ID" value="KAJ9598989.1"/>
    <property type="molecule type" value="Genomic_DNA"/>
</dbReference>
<accession>A0AAD8AGY4</accession>
<dbReference type="GO" id="GO:0019901">
    <property type="term" value="F:protein kinase binding"/>
    <property type="evidence" value="ECO:0007669"/>
    <property type="project" value="InterPro"/>
</dbReference>
<evidence type="ECO:0000313" key="3">
    <source>
        <dbReference type="Proteomes" id="UP001233999"/>
    </source>
</evidence>
<keyword evidence="3" id="KW-1185">Reference proteome</keyword>
<reference evidence="2" key="2">
    <citation type="submission" date="2023-05" db="EMBL/GenBank/DDBJ databases">
        <authorList>
            <person name="Fouks B."/>
        </authorList>
    </citation>
    <scope>NUCLEOTIDE SEQUENCE</scope>
    <source>
        <strain evidence="2">Stay&amp;Tobe</strain>
        <tissue evidence="2">Testes</tissue>
    </source>
</reference>
<evidence type="ECO:0000259" key="1">
    <source>
        <dbReference type="PROSITE" id="PS50181"/>
    </source>
</evidence>
<comment type="caution">
    <text evidence="2">The sequence shown here is derived from an EMBL/GenBank/DDBJ whole genome shotgun (WGS) entry which is preliminary data.</text>
</comment>
<dbReference type="Proteomes" id="UP001233999">
    <property type="component" value="Unassembled WGS sequence"/>
</dbReference>
<dbReference type="AlphaFoldDB" id="A0AAD8AGY4"/>
<proteinExistence type="predicted"/>
<feature type="domain" description="F-box" evidence="1">
    <location>
        <begin position="193"/>
        <end position="239"/>
    </location>
</feature>
<sequence length="294" mass="34027">MDKLVVEESSSFQIPHTLEVKISSLIMERNESDSNNMSMDLLVVVIYELMIEAGFTPINAPPINSDKDKKAASQYISTQNMQCYRNLPQNWKQNQIYVMSFVLLPFNEKYKCRLIAVPCGDSLIANAIVDTYVGEKLIKDRCICFKILDYVINPNSSKHAEKFVNLKDLSYKFKDGITSPIRCEILTNEGAVNPSLLGLPDEIKLKILGNLPVKDIKNISKSCRRMFFLSKDQSLWRYLLKRDFNYVPNDNYKMVVKNIYIERYREHLYSIRMNQRFNAMTLTTGDGLFAHNMQ</sequence>
<dbReference type="Gene3D" id="3.40.1000.30">
    <property type="match status" value="1"/>
</dbReference>
<reference evidence="2" key="1">
    <citation type="journal article" date="2023" name="IScience">
        <title>Live-bearing cockroach genome reveals convergent evolutionary mechanisms linked to viviparity in insects and beyond.</title>
        <authorList>
            <person name="Fouks B."/>
            <person name="Harrison M.C."/>
            <person name="Mikhailova A.A."/>
            <person name="Marchal E."/>
            <person name="English S."/>
            <person name="Carruthers M."/>
            <person name="Jennings E.C."/>
            <person name="Chiamaka E.L."/>
            <person name="Frigard R.A."/>
            <person name="Pippel M."/>
            <person name="Attardo G.M."/>
            <person name="Benoit J.B."/>
            <person name="Bornberg-Bauer E."/>
            <person name="Tobe S.S."/>
        </authorList>
    </citation>
    <scope>NUCLEOTIDE SEQUENCE</scope>
    <source>
        <strain evidence="2">Stay&amp;Tobe</strain>
    </source>
</reference>
<dbReference type="PANTHER" id="PTHR15537:SF2">
    <property type="entry name" value="F-BOX ONLY PROTEIN 7"/>
    <property type="match status" value="1"/>
</dbReference>
<name>A0AAD8AGY4_DIPPU</name>
<dbReference type="PROSITE" id="PS50181">
    <property type="entry name" value="FBOX"/>
    <property type="match status" value="1"/>
</dbReference>
<dbReference type="SUPFAM" id="SSF81383">
    <property type="entry name" value="F-box domain"/>
    <property type="match status" value="1"/>
</dbReference>
<gene>
    <name evidence="2" type="ORF">L9F63_010583</name>
</gene>
<dbReference type="InterPro" id="IPR036047">
    <property type="entry name" value="F-box-like_dom_sf"/>
</dbReference>
<dbReference type="GO" id="GO:1903599">
    <property type="term" value="P:positive regulation of autophagy of mitochondrion"/>
    <property type="evidence" value="ECO:0007669"/>
    <property type="project" value="TreeGrafter"/>
</dbReference>
<dbReference type="PANTHER" id="PTHR15537">
    <property type="entry name" value="F-BOX ONLY PROTEIN 7"/>
    <property type="match status" value="1"/>
</dbReference>
<organism evidence="2 3">
    <name type="scientific">Diploptera punctata</name>
    <name type="common">Pacific beetle cockroach</name>
    <dbReference type="NCBI Taxonomy" id="6984"/>
    <lineage>
        <taxon>Eukaryota</taxon>
        <taxon>Metazoa</taxon>
        <taxon>Ecdysozoa</taxon>
        <taxon>Arthropoda</taxon>
        <taxon>Hexapoda</taxon>
        <taxon>Insecta</taxon>
        <taxon>Pterygota</taxon>
        <taxon>Neoptera</taxon>
        <taxon>Polyneoptera</taxon>
        <taxon>Dictyoptera</taxon>
        <taxon>Blattodea</taxon>
        <taxon>Blaberoidea</taxon>
        <taxon>Blaberidae</taxon>
        <taxon>Diplopterinae</taxon>
        <taxon>Diploptera</taxon>
    </lineage>
</organism>
<dbReference type="Gene3D" id="1.20.1280.50">
    <property type="match status" value="1"/>
</dbReference>
<protein>
    <recommendedName>
        <fullName evidence="1">F-box domain-containing protein</fullName>
    </recommendedName>
</protein>
<dbReference type="InterPro" id="IPR001810">
    <property type="entry name" value="F-box_dom"/>
</dbReference>
<dbReference type="InterPro" id="IPR047118">
    <property type="entry name" value="Fbxo7"/>
</dbReference>